<feature type="chain" id="PRO_5013062702" evidence="1">
    <location>
        <begin position="16"/>
        <end position="63"/>
    </location>
</feature>
<evidence type="ECO:0000313" key="2">
    <source>
        <dbReference type="EMBL" id="KTB28426.1"/>
    </source>
</evidence>
<dbReference type="Proteomes" id="UP000054988">
    <property type="component" value="Unassembled WGS sequence"/>
</dbReference>
<keyword evidence="1" id="KW-0732">Signal</keyword>
<dbReference type="AlphaFoldDB" id="A0A0W0EWI7"/>
<evidence type="ECO:0000256" key="1">
    <source>
        <dbReference type="SAM" id="SignalP"/>
    </source>
</evidence>
<sequence length="63" mass="7550">MTTLFTFHLWTYVFSHLSYWLEVRVTENEQTVKEDTRLPIQELGGKSIDCYHRLVASTHYNED</sequence>
<evidence type="ECO:0000313" key="3">
    <source>
        <dbReference type="Proteomes" id="UP000054988"/>
    </source>
</evidence>
<comment type="caution">
    <text evidence="2">The sequence shown here is derived from an EMBL/GenBank/DDBJ whole genome shotgun (WGS) entry which is preliminary data.</text>
</comment>
<gene>
    <name evidence="2" type="ORF">WG66_19023</name>
</gene>
<proteinExistence type="predicted"/>
<name>A0A0W0EWI7_MONRR</name>
<accession>A0A0W0EWI7</accession>
<protein>
    <submittedName>
        <fullName evidence="2">Uncharacterized protein</fullName>
    </submittedName>
</protein>
<dbReference type="EMBL" id="LATX01002479">
    <property type="protein sequence ID" value="KTB28426.1"/>
    <property type="molecule type" value="Genomic_DNA"/>
</dbReference>
<reference evidence="2 3" key="1">
    <citation type="submission" date="2015-12" db="EMBL/GenBank/DDBJ databases">
        <title>Draft genome sequence of Moniliophthora roreri, the causal agent of frosty pod rot of cacao.</title>
        <authorList>
            <person name="Aime M.C."/>
            <person name="Diaz-Valderrama J.R."/>
            <person name="Kijpornyongpan T."/>
            <person name="Phillips-Mora W."/>
        </authorList>
    </citation>
    <scope>NUCLEOTIDE SEQUENCE [LARGE SCALE GENOMIC DNA]</scope>
    <source>
        <strain evidence="2 3">MCA 2952</strain>
    </source>
</reference>
<organism evidence="2 3">
    <name type="scientific">Moniliophthora roreri</name>
    <name type="common">Frosty pod rot fungus</name>
    <name type="synonym">Monilia roreri</name>
    <dbReference type="NCBI Taxonomy" id="221103"/>
    <lineage>
        <taxon>Eukaryota</taxon>
        <taxon>Fungi</taxon>
        <taxon>Dikarya</taxon>
        <taxon>Basidiomycota</taxon>
        <taxon>Agaricomycotina</taxon>
        <taxon>Agaricomycetes</taxon>
        <taxon>Agaricomycetidae</taxon>
        <taxon>Agaricales</taxon>
        <taxon>Marasmiineae</taxon>
        <taxon>Marasmiaceae</taxon>
        <taxon>Moniliophthora</taxon>
    </lineage>
</organism>
<feature type="signal peptide" evidence="1">
    <location>
        <begin position="1"/>
        <end position="15"/>
    </location>
</feature>